<protein>
    <recommendedName>
        <fullName evidence="9">Phosphoheptose isomerase</fullName>
        <ecNumber evidence="9">5.3.1.28</ecNumber>
    </recommendedName>
    <alternativeName>
        <fullName evidence="9">Sedoheptulose 7-phosphate isomerase</fullName>
    </alternativeName>
</protein>
<keyword evidence="12" id="KW-1185">Reference proteome</keyword>
<dbReference type="PANTHER" id="PTHR30390">
    <property type="entry name" value="SEDOHEPTULOSE 7-PHOSPHATE ISOMERASE / DNAA INITIATOR-ASSOCIATING FACTOR FOR REPLICATION INITIATION"/>
    <property type="match status" value="1"/>
</dbReference>
<evidence type="ECO:0000256" key="9">
    <source>
        <dbReference type="HAMAP-Rule" id="MF_00067"/>
    </source>
</evidence>
<comment type="miscellaneous">
    <text evidence="9">The reaction produces a racemic mixture of D-glycero-alpha-D-manno-heptose 7-phosphate and D-glycero-beta-D-manno-heptose 7-phosphate.</text>
</comment>
<feature type="binding site" evidence="9">
    <location>
        <position position="584"/>
    </location>
    <ligand>
        <name>substrate</name>
    </ligand>
</feature>
<dbReference type="SUPFAM" id="SSF53697">
    <property type="entry name" value="SIS domain"/>
    <property type="match status" value="1"/>
</dbReference>
<comment type="similarity">
    <text evidence="3 9">Belongs to the SIS family. GmhA subfamily.</text>
</comment>
<dbReference type="EMBL" id="CP064939">
    <property type="protein sequence ID" value="QPH41281.1"/>
    <property type="molecule type" value="Genomic_DNA"/>
</dbReference>
<evidence type="ECO:0000256" key="4">
    <source>
        <dbReference type="ARBA" id="ARBA00022490"/>
    </source>
</evidence>
<dbReference type="PANTHER" id="PTHR30390:SF6">
    <property type="entry name" value="DNAA INITIATOR-ASSOCIATING PROTEIN DIAA"/>
    <property type="match status" value="1"/>
</dbReference>
<evidence type="ECO:0000259" key="10">
    <source>
        <dbReference type="PROSITE" id="PS51464"/>
    </source>
</evidence>
<dbReference type="InterPro" id="IPR001296">
    <property type="entry name" value="Glyco_trans_1"/>
</dbReference>
<dbReference type="GO" id="GO:0005975">
    <property type="term" value="P:carbohydrate metabolic process"/>
    <property type="evidence" value="ECO:0007669"/>
    <property type="project" value="UniProtKB-UniRule"/>
</dbReference>
<dbReference type="HAMAP" id="MF_00067">
    <property type="entry name" value="GmhA"/>
    <property type="match status" value="1"/>
</dbReference>
<dbReference type="AlphaFoldDB" id="A0A7S9L2H7"/>
<keyword evidence="8 9" id="KW-0119">Carbohydrate metabolism</keyword>
<dbReference type="RefSeq" id="WP_196100732.1">
    <property type="nucleotide sequence ID" value="NZ_CP064939.1"/>
</dbReference>
<keyword evidence="5 9" id="KW-0479">Metal-binding</keyword>
<feature type="binding site" evidence="9">
    <location>
        <position position="584"/>
    </location>
    <ligand>
        <name>Zn(2+)</name>
        <dbReference type="ChEBI" id="CHEBI:29105"/>
    </ligand>
</feature>
<dbReference type="GO" id="GO:2001061">
    <property type="term" value="P:D-glycero-D-manno-heptose 7-phosphate biosynthetic process"/>
    <property type="evidence" value="ECO:0007669"/>
    <property type="project" value="UniProtKB-UniPathway"/>
</dbReference>
<dbReference type="SUPFAM" id="SSF53756">
    <property type="entry name" value="UDP-Glycosyltransferase/glycogen phosphorylase"/>
    <property type="match status" value="1"/>
</dbReference>
<evidence type="ECO:0000313" key="12">
    <source>
        <dbReference type="Proteomes" id="UP000594759"/>
    </source>
</evidence>
<feature type="binding site" evidence="9">
    <location>
        <begin position="463"/>
        <end position="465"/>
    </location>
    <ligand>
        <name>substrate</name>
    </ligand>
</feature>
<dbReference type="InterPro" id="IPR001347">
    <property type="entry name" value="SIS_dom"/>
</dbReference>
<feature type="binding site" evidence="9">
    <location>
        <position position="592"/>
    </location>
    <ligand>
        <name>Zn(2+)</name>
        <dbReference type="ChEBI" id="CHEBI:29105"/>
    </ligand>
</feature>
<comment type="cofactor">
    <cofactor evidence="9">
        <name>Zn(2+)</name>
        <dbReference type="ChEBI" id="CHEBI:29105"/>
    </cofactor>
    <text evidence="9">Binds 1 zinc ion per subunit.</text>
</comment>
<keyword evidence="6 9" id="KW-0862">Zinc</keyword>
<dbReference type="InterPro" id="IPR050099">
    <property type="entry name" value="SIS_GmhA/DiaA_subfam"/>
</dbReference>
<feature type="binding site" evidence="9">
    <location>
        <position position="476"/>
    </location>
    <ligand>
        <name>Zn(2+)</name>
        <dbReference type="ChEBI" id="CHEBI:29105"/>
    </ligand>
</feature>
<dbReference type="GO" id="GO:0097367">
    <property type="term" value="F:carbohydrate derivative binding"/>
    <property type="evidence" value="ECO:0007669"/>
    <property type="project" value="InterPro"/>
</dbReference>
<dbReference type="GO" id="GO:0008270">
    <property type="term" value="F:zinc ion binding"/>
    <property type="evidence" value="ECO:0007669"/>
    <property type="project" value="UniProtKB-UniRule"/>
</dbReference>
<feature type="binding site" evidence="9">
    <location>
        <position position="476"/>
    </location>
    <ligand>
        <name>substrate</name>
    </ligand>
</feature>
<comment type="function">
    <text evidence="9">Catalyzes the isomerization of sedoheptulose 7-phosphate in D-glycero-D-manno-heptose 7-phosphate.</text>
</comment>
<dbReference type="EC" id="5.3.1.28" evidence="9"/>
<sequence length="643" mass="71603">MKRKIAFISEHASPLALLGGTDSGGQNVYVAELAIQLAKMGYEVDIFTRRDQPKDKQVNEFAPGVRVVLITAGPPTVVAKEELLPYMPTFRKEMERFIVDNNLNYELIHANFFMSGVVAMELKEKLDVPFVITFHALGHIRSLHQGEMDRFPAERTDLERLIVKNADKIIAECPQDESDLIKFYQAAPEKIVTIPCGFNPEHFYPIPKKECRSMLNLPHNERVVLQLGRMVRRKGIDNVIEAFAKVKLNQPAKLVIVGGESSDVENDLELNRLRELAHNLGILDQVHFVGRKNRDELKYYYGAADVFLTTPWYEPFGITPLESMACGTPVIGSRVGGIKHTVVEGVTGYLVDPKNPEELAEKLNELLPDQDRLFKMGKNSIEHVRRHFTWQQVAEQMDACYKAIHDRKMDVQNAELNMIGSAFEEAAYTFQKTAAELSSLISIAGSTMAKALKAGHKILVCGNGGSAAESQHFVAELVGRFEIPHRKGLPAISLNSDTAIITAWANDFGYDDIFARQVQAFGSEGDILLCMSTSGNSDNIIKAMQMARKKGMFCINMLGKTGGKSLNYGHLNLVVPSDSTQRIQELHLHLVHLLCTIIENRLFNALYTSKTTAKERTLAVKGQDVLLGADYALNGKRLGSYGS</sequence>
<feature type="binding site" evidence="9">
    <location>
        <begin position="506"/>
        <end position="507"/>
    </location>
    <ligand>
        <name>substrate</name>
    </ligand>
</feature>
<keyword evidence="11" id="KW-0808">Transferase</keyword>
<dbReference type="InterPro" id="IPR028098">
    <property type="entry name" value="Glyco_trans_4-like_N"/>
</dbReference>
<comment type="catalytic activity">
    <reaction evidence="1 9">
        <text>2 D-sedoheptulose 7-phosphate = D-glycero-alpha-D-manno-heptose 7-phosphate + D-glycero-beta-D-manno-heptose 7-phosphate</text>
        <dbReference type="Rhea" id="RHEA:27489"/>
        <dbReference type="ChEBI" id="CHEBI:57483"/>
        <dbReference type="ChEBI" id="CHEBI:60203"/>
        <dbReference type="ChEBI" id="CHEBI:60204"/>
        <dbReference type="EC" id="5.3.1.28"/>
    </reaction>
</comment>
<dbReference type="KEGG" id="pex:IZT61_08510"/>
<dbReference type="PROSITE" id="PS51464">
    <property type="entry name" value="SIS"/>
    <property type="match status" value="1"/>
</dbReference>
<dbReference type="CDD" id="cd03800">
    <property type="entry name" value="GT4_sucrose_synthase"/>
    <property type="match status" value="1"/>
</dbReference>
<reference evidence="11 12" key="1">
    <citation type="submission" date="2020-11" db="EMBL/GenBank/DDBJ databases">
        <title>Pedobacter endophytica, an endophytic bacteria isolated form Carex pumila.</title>
        <authorList>
            <person name="Peng Y."/>
            <person name="Jiang L."/>
            <person name="Lee J."/>
        </authorList>
    </citation>
    <scope>NUCLEOTIDE SEQUENCE [LARGE SCALE GENOMIC DNA]</scope>
    <source>
        <strain evidence="11 12">JBR3-12</strain>
    </source>
</reference>
<accession>A0A7S9L2H7</accession>
<dbReference type="Pfam" id="PF13439">
    <property type="entry name" value="Glyco_transf_4"/>
    <property type="match status" value="1"/>
</dbReference>
<gene>
    <name evidence="9" type="primary">gmhA</name>
    <name evidence="11" type="ORF">IZT61_08510</name>
</gene>
<dbReference type="Pfam" id="PF13580">
    <property type="entry name" value="SIS_2"/>
    <property type="match status" value="1"/>
</dbReference>
<dbReference type="InterPro" id="IPR035461">
    <property type="entry name" value="GmhA/DiaA"/>
</dbReference>
<evidence type="ECO:0000256" key="2">
    <source>
        <dbReference type="ARBA" id="ARBA00004496"/>
    </source>
</evidence>
<feature type="domain" description="SIS" evidence="10">
    <location>
        <begin position="448"/>
        <end position="608"/>
    </location>
</feature>
<comment type="subcellular location">
    <subcellularLocation>
        <location evidence="2 9">Cytoplasm</location>
    </subcellularLocation>
</comment>
<dbReference type="Gene3D" id="3.40.50.10490">
    <property type="entry name" value="Glucose-6-phosphate isomerase like protein, domain 1"/>
    <property type="match status" value="1"/>
</dbReference>
<dbReference type="GO" id="GO:0016757">
    <property type="term" value="F:glycosyltransferase activity"/>
    <property type="evidence" value="ECO:0007669"/>
    <property type="project" value="InterPro"/>
</dbReference>
<keyword evidence="7 9" id="KW-0413">Isomerase</keyword>
<evidence type="ECO:0000313" key="11">
    <source>
        <dbReference type="EMBL" id="QPH41281.1"/>
    </source>
</evidence>
<evidence type="ECO:0000256" key="6">
    <source>
        <dbReference type="ARBA" id="ARBA00022833"/>
    </source>
</evidence>
<organism evidence="11 12">
    <name type="scientific">Pedobacter endophyticus</name>
    <dbReference type="NCBI Taxonomy" id="2789740"/>
    <lineage>
        <taxon>Bacteria</taxon>
        <taxon>Pseudomonadati</taxon>
        <taxon>Bacteroidota</taxon>
        <taxon>Sphingobacteriia</taxon>
        <taxon>Sphingobacteriales</taxon>
        <taxon>Sphingobacteriaceae</taxon>
        <taxon>Pedobacter</taxon>
    </lineage>
</organism>
<evidence type="ECO:0000256" key="5">
    <source>
        <dbReference type="ARBA" id="ARBA00022723"/>
    </source>
</evidence>
<dbReference type="Proteomes" id="UP000594759">
    <property type="component" value="Chromosome"/>
</dbReference>
<feature type="binding site" evidence="9">
    <location>
        <position position="472"/>
    </location>
    <ligand>
        <name>Zn(2+)</name>
        <dbReference type="ChEBI" id="CHEBI:29105"/>
    </ligand>
</feature>
<proteinExistence type="inferred from homology"/>
<dbReference type="CDD" id="cd05006">
    <property type="entry name" value="SIS_GmhA"/>
    <property type="match status" value="1"/>
</dbReference>
<evidence type="ECO:0000256" key="3">
    <source>
        <dbReference type="ARBA" id="ARBA00009894"/>
    </source>
</evidence>
<dbReference type="GO" id="GO:0005737">
    <property type="term" value="C:cytoplasm"/>
    <property type="evidence" value="ECO:0007669"/>
    <property type="project" value="UniProtKB-SubCell"/>
</dbReference>
<keyword evidence="4 9" id="KW-0963">Cytoplasm</keyword>
<feature type="binding site" evidence="9">
    <location>
        <position position="537"/>
    </location>
    <ligand>
        <name>substrate</name>
    </ligand>
</feature>
<dbReference type="GO" id="GO:0008968">
    <property type="term" value="F:D-sedoheptulose 7-phosphate isomerase activity"/>
    <property type="evidence" value="ECO:0007669"/>
    <property type="project" value="UniProtKB-UniRule"/>
</dbReference>
<name>A0A7S9L2H7_9SPHI</name>
<dbReference type="InterPro" id="IPR046348">
    <property type="entry name" value="SIS_dom_sf"/>
</dbReference>
<evidence type="ECO:0000256" key="7">
    <source>
        <dbReference type="ARBA" id="ARBA00023235"/>
    </source>
</evidence>
<dbReference type="UniPathway" id="UPA00041">
    <property type="reaction ID" value="UER00436"/>
</dbReference>
<dbReference type="Gene3D" id="3.40.50.2000">
    <property type="entry name" value="Glycogen Phosphorylase B"/>
    <property type="match status" value="2"/>
</dbReference>
<dbReference type="InterPro" id="IPR004515">
    <property type="entry name" value="Phosphoheptose_Isoase"/>
</dbReference>
<evidence type="ECO:0000256" key="1">
    <source>
        <dbReference type="ARBA" id="ARBA00000348"/>
    </source>
</evidence>
<dbReference type="Pfam" id="PF00534">
    <property type="entry name" value="Glycos_transf_1"/>
    <property type="match status" value="1"/>
</dbReference>
<evidence type="ECO:0000256" key="8">
    <source>
        <dbReference type="ARBA" id="ARBA00023277"/>
    </source>
</evidence>
<comment type="pathway">
    <text evidence="9">Carbohydrate biosynthesis; D-glycero-D-manno-heptose 7-phosphate biosynthesis; D-glycero-alpha-D-manno-heptose 7-phosphate and D-glycero-beta-D-manno-heptose 7-phosphate from sedoheptulose 7-phosphate: step 1/1.</text>
</comment>
<feature type="binding site" evidence="9">
    <location>
        <begin position="532"/>
        <end position="534"/>
    </location>
    <ligand>
        <name>substrate</name>
    </ligand>
</feature>